<name>A0ACD4NWJ0_9HYPH</name>
<gene>
    <name evidence="1" type="ORF">OXU80_13250</name>
</gene>
<accession>A0ACD4NWJ0</accession>
<evidence type="ECO:0000313" key="2">
    <source>
        <dbReference type="Proteomes" id="UP001163223"/>
    </source>
</evidence>
<protein>
    <submittedName>
        <fullName evidence="1">WecB/TagA/CpsF family glycosyltransferase</fullName>
    </submittedName>
</protein>
<evidence type="ECO:0000313" key="1">
    <source>
        <dbReference type="EMBL" id="WAJ31103.1"/>
    </source>
</evidence>
<keyword evidence="2" id="KW-1185">Reference proteome</keyword>
<proteinExistence type="predicted"/>
<dbReference type="Proteomes" id="UP001163223">
    <property type="component" value="Chromosome"/>
</dbReference>
<reference evidence="1" key="1">
    <citation type="submission" date="2022-11" db="EMBL/GenBank/DDBJ databases">
        <title>beta-Carotene-producing bacterium, Jeongeuplla avenae sp. nov., alleviates the salt stress of Arabidopsis seedlings.</title>
        <authorList>
            <person name="Jiang L."/>
            <person name="Lee J."/>
        </authorList>
    </citation>
    <scope>NUCLEOTIDE SEQUENCE</scope>
    <source>
        <strain evidence="1">DY_R2A_6</strain>
    </source>
</reference>
<dbReference type="EMBL" id="CP113520">
    <property type="protein sequence ID" value="WAJ31103.1"/>
    <property type="molecule type" value="Genomic_DNA"/>
</dbReference>
<sequence>MRTVHIAGASERTRSFLGYAFDRLEFTDVLALLQQEPDNRQFRYVVTPNVDHVVRRADQPDFARACDAAWLTLCDSRPLRAAARLFSVRLPLVTGSDLTATLFHHVIPDGSRIAVIAPTREVLDALASQFPAFEIVGHVPPSGIDTKPEALAQCVRFIAQAEARYVFIAIGCPRSERIAYLASLDPQARGTGFCVGAALEFVTGRKSRAPLWMRRICLEWLHRLATDPARLWRRYLFAVPRLAALLAAEARNRRAAPAR</sequence>
<organism evidence="1 2">
    <name type="scientific">Antarcticirhabdus aurantiaca</name>
    <dbReference type="NCBI Taxonomy" id="2606717"/>
    <lineage>
        <taxon>Bacteria</taxon>
        <taxon>Pseudomonadati</taxon>
        <taxon>Pseudomonadota</taxon>
        <taxon>Alphaproteobacteria</taxon>
        <taxon>Hyphomicrobiales</taxon>
        <taxon>Aurantimonadaceae</taxon>
        <taxon>Antarcticirhabdus</taxon>
    </lineage>
</organism>